<proteinExistence type="predicted"/>
<organism evidence="1 2">
    <name type="scientific">Araneus ventricosus</name>
    <name type="common">Orbweaver spider</name>
    <name type="synonym">Epeira ventricosa</name>
    <dbReference type="NCBI Taxonomy" id="182803"/>
    <lineage>
        <taxon>Eukaryota</taxon>
        <taxon>Metazoa</taxon>
        <taxon>Ecdysozoa</taxon>
        <taxon>Arthropoda</taxon>
        <taxon>Chelicerata</taxon>
        <taxon>Arachnida</taxon>
        <taxon>Araneae</taxon>
        <taxon>Araneomorphae</taxon>
        <taxon>Entelegynae</taxon>
        <taxon>Araneoidea</taxon>
        <taxon>Araneidae</taxon>
        <taxon>Araneus</taxon>
    </lineage>
</organism>
<reference evidence="1 2" key="1">
    <citation type="journal article" date="2019" name="Sci. Rep.">
        <title>Orb-weaving spider Araneus ventricosus genome elucidates the spidroin gene catalogue.</title>
        <authorList>
            <person name="Kono N."/>
            <person name="Nakamura H."/>
            <person name="Ohtoshi R."/>
            <person name="Moran D.A.P."/>
            <person name="Shinohara A."/>
            <person name="Yoshida Y."/>
            <person name="Fujiwara M."/>
            <person name="Mori M."/>
            <person name="Tomita M."/>
            <person name="Arakawa K."/>
        </authorList>
    </citation>
    <scope>NUCLEOTIDE SEQUENCE [LARGE SCALE GENOMIC DNA]</scope>
</reference>
<dbReference type="Proteomes" id="UP000499080">
    <property type="component" value="Unassembled WGS sequence"/>
</dbReference>
<gene>
    <name evidence="1" type="ORF">AVEN_230026_1</name>
</gene>
<dbReference type="EMBL" id="BGPR01000244">
    <property type="protein sequence ID" value="GBM07589.1"/>
    <property type="molecule type" value="Genomic_DNA"/>
</dbReference>
<evidence type="ECO:0000313" key="1">
    <source>
        <dbReference type="EMBL" id="GBM07589.1"/>
    </source>
</evidence>
<protein>
    <submittedName>
        <fullName evidence="1">Uncharacterized protein</fullName>
    </submittedName>
</protein>
<keyword evidence="2" id="KW-1185">Reference proteome</keyword>
<comment type="caution">
    <text evidence="1">The sequence shown here is derived from an EMBL/GenBank/DDBJ whole genome shotgun (WGS) entry which is preliminary data.</text>
</comment>
<dbReference type="AlphaFoldDB" id="A0A4Y2CTZ5"/>
<evidence type="ECO:0000313" key="2">
    <source>
        <dbReference type="Proteomes" id="UP000499080"/>
    </source>
</evidence>
<name>A0A4Y2CTZ5_ARAVE</name>
<accession>A0A4Y2CTZ5</accession>
<sequence length="119" mass="13545">MVRPITLDRRMPPKEMCGLGAISAGLDRFCMFYEGSHLWPLLRLCDAQFLCLSTGFSRVVIRRFCRVSSSQRAPTQGVPNPLCLRVRPHDADTTGIWYTVRDPALRTPLSSCDKFVKRE</sequence>